<dbReference type="EMBL" id="JACOOT010000038">
    <property type="protein sequence ID" value="MBC5652576.1"/>
    <property type="molecule type" value="Genomic_DNA"/>
</dbReference>
<gene>
    <name evidence="2" type="ORF">H8S54_16070</name>
</gene>
<comment type="caution">
    <text evidence="2">The sequence shown here is derived from an EMBL/GenBank/DDBJ whole genome shotgun (WGS) entry which is preliminary data.</text>
</comment>
<evidence type="ECO:0000256" key="1">
    <source>
        <dbReference type="SAM" id="SignalP"/>
    </source>
</evidence>
<proteinExistence type="predicted"/>
<dbReference type="Gene3D" id="3.40.50.2300">
    <property type="match status" value="1"/>
</dbReference>
<keyword evidence="1" id="KW-0732">Signal</keyword>
<keyword evidence="3" id="KW-1185">Reference proteome</keyword>
<feature type="signal peptide" evidence="1">
    <location>
        <begin position="1"/>
        <end position="28"/>
    </location>
</feature>
<dbReference type="SUPFAM" id="SSF53822">
    <property type="entry name" value="Periplasmic binding protein-like I"/>
    <property type="match status" value="1"/>
</dbReference>
<protein>
    <recommendedName>
        <fullName evidence="4">ABC transporter substrate-binding protein</fullName>
    </recommendedName>
</protein>
<dbReference type="AlphaFoldDB" id="A0A8I0ALQ8"/>
<sequence>MKTSKKIMALALTGALAASSVSVVSVSAEPKKATIGVCFYQDTGKAPNATKAFLESLADTLNVEFKYGTFTQTDEAANLTKVQELIASGVDGIIGTMDLGTQSILSECEAAGIYYAGYLCDFDTSYTTAYDDVFGNSNFLGTVVDGHAPDDVNIGDQFFDSLIEYNERNADAPLTHVSMAVFPVWAFPAQTTAAEQFVADVEEYNKTAETPITVDPLDEEVDVLNFAPLDSTYFSKHPDTQAIMSFAAGTSFVYPTMVSAGVDSDIKLFTTGADGGEETNFGSAGTQTYQQIAFTGAESIVYPLVLMLNKINDTEFADMPEKAERISTELYIVNSDEDMELYVNSLYNTADAANAAYTPEDVLNMTAFGNPDATYAGLVEAVQTLTY</sequence>
<evidence type="ECO:0000313" key="3">
    <source>
        <dbReference type="Proteomes" id="UP000652847"/>
    </source>
</evidence>
<dbReference type="Proteomes" id="UP000652847">
    <property type="component" value="Unassembled WGS sequence"/>
</dbReference>
<name>A0A8I0ALQ8_9FIRM</name>
<evidence type="ECO:0000313" key="2">
    <source>
        <dbReference type="EMBL" id="MBC5652576.1"/>
    </source>
</evidence>
<dbReference type="InterPro" id="IPR028082">
    <property type="entry name" value="Peripla_BP_I"/>
</dbReference>
<evidence type="ECO:0008006" key="4">
    <source>
        <dbReference type="Google" id="ProtNLM"/>
    </source>
</evidence>
<feature type="chain" id="PRO_5034492050" description="ABC transporter substrate-binding protein" evidence="1">
    <location>
        <begin position="29"/>
        <end position="387"/>
    </location>
</feature>
<accession>A0A8I0ALQ8</accession>
<dbReference type="RefSeq" id="WP_117852747.1">
    <property type="nucleotide sequence ID" value="NZ_JACOOT010000038.1"/>
</dbReference>
<reference evidence="2 3" key="1">
    <citation type="submission" date="2020-08" db="EMBL/GenBank/DDBJ databases">
        <title>Genome public.</title>
        <authorList>
            <person name="Liu C."/>
            <person name="Sun Q."/>
        </authorList>
    </citation>
    <scope>NUCLEOTIDE SEQUENCE [LARGE SCALE GENOMIC DNA]</scope>
    <source>
        <strain evidence="2 3">BX17</strain>
    </source>
</reference>
<organism evidence="2 3">
    <name type="scientific">Blautia segnis</name>
    <dbReference type="NCBI Taxonomy" id="2763030"/>
    <lineage>
        <taxon>Bacteria</taxon>
        <taxon>Bacillati</taxon>
        <taxon>Bacillota</taxon>
        <taxon>Clostridia</taxon>
        <taxon>Lachnospirales</taxon>
        <taxon>Lachnospiraceae</taxon>
        <taxon>Blautia</taxon>
    </lineage>
</organism>